<gene>
    <name evidence="4" type="ORF">Srubr_25170</name>
</gene>
<evidence type="ECO:0000256" key="1">
    <source>
        <dbReference type="ARBA" id="ARBA00022679"/>
    </source>
</evidence>
<evidence type="ECO:0000313" key="4">
    <source>
        <dbReference type="EMBL" id="GHI52671.1"/>
    </source>
</evidence>
<sequence>MRFLFTTFAWSSHYYPMVPLGWALQAAGHEVRVATTPSLVDAVVTTGLPAVAVGKDIDIVGRAGSGKLHDHERWPTDRDKVSCAEDRPVGVDRPLPAQHARPRTDHGPAAARPVCALQRPRCAAGMAHRAADSASRVHHLGHLDSADDR</sequence>
<accession>A0ABQ3R9X8</accession>
<evidence type="ECO:0000259" key="3">
    <source>
        <dbReference type="Pfam" id="PF21036"/>
    </source>
</evidence>
<evidence type="ECO:0000256" key="2">
    <source>
        <dbReference type="SAM" id="MobiDB-lite"/>
    </source>
</evidence>
<feature type="domain" description="Erythromycin biosynthesis protein CIII-like N-terminal" evidence="3">
    <location>
        <begin position="22"/>
        <end position="60"/>
    </location>
</feature>
<dbReference type="EMBL" id="BNEA01000008">
    <property type="protein sequence ID" value="GHI52671.1"/>
    <property type="molecule type" value="Genomic_DNA"/>
</dbReference>
<dbReference type="Proteomes" id="UP000646738">
    <property type="component" value="Unassembled WGS sequence"/>
</dbReference>
<protein>
    <recommendedName>
        <fullName evidence="3">Erythromycin biosynthesis protein CIII-like N-terminal domain-containing protein</fullName>
    </recommendedName>
</protein>
<comment type="caution">
    <text evidence="4">The sequence shown here is derived from an EMBL/GenBank/DDBJ whole genome shotgun (WGS) entry which is preliminary data.</text>
</comment>
<keyword evidence="1" id="KW-0808">Transferase</keyword>
<organism evidence="4 5">
    <name type="scientific">Streptomyces rubradiris</name>
    <name type="common">Streptomyces achromogenes subsp. rubradiris</name>
    <dbReference type="NCBI Taxonomy" id="285531"/>
    <lineage>
        <taxon>Bacteria</taxon>
        <taxon>Bacillati</taxon>
        <taxon>Actinomycetota</taxon>
        <taxon>Actinomycetes</taxon>
        <taxon>Kitasatosporales</taxon>
        <taxon>Streptomycetaceae</taxon>
        <taxon>Streptomyces</taxon>
    </lineage>
</organism>
<dbReference type="InterPro" id="IPR048284">
    <property type="entry name" value="EryCIII-like_N"/>
</dbReference>
<proteinExistence type="predicted"/>
<name>A0ABQ3R9X8_STRRR</name>
<dbReference type="SUPFAM" id="SSF53756">
    <property type="entry name" value="UDP-Glycosyltransferase/glycogen phosphorylase"/>
    <property type="match status" value="1"/>
</dbReference>
<dbReference type="Gene3D" id="3.40.50.2000">
    <property type="entry name" value="Glycogen Phosphorylase B"/>
    <property type="match status" value="1"/>
</dbReference>
<evidence type="ECO:0000313" key="5">
    <source>
        <dbReference type="Proteomes" id="UP000646738"/>
    </source>
</evidence>
<feature type="region of interest" description="Disordered" evidence="2">
    <location>
        <begin position="85"/>
        <end position="110"/>
    </location>
</feature>
<keyword evidence="5" id="KW-1185">Reference proteome</keyword>
<reference evidence="5" key="1">
    <citation type="submission" date="2023-07" db="EMBL/GenBank/DDBJ databases">
        <title>Whole genome shotgun sequence of Streptomyces achromogenes subsp. rubradiris NBRC 14000.</title>
        <authorList>
            <person name="Komaki H."/>
            <person name="Tamura T."/>
        </authorList>
    </citation>
    <scope>NUCLEOTIDE SEQUENCE [LARGE SCALE GENOMIC DNA]</scope>
    <source>
        <strain evidence="5">NBRC 14000</strain>
    </source>
</reference>
<dbReference type="Pfam" id="PF21036">
    <property type="entry name" value="EryCIII-like_N"/>
    <property type="match status" value="1"/>
</dbReference>